<dbReference type="OrthoDB" id="5427350at2759"/>
<dbReference type="SUPFAM" id="SSF52540">
    <property type="entry name" value="P-loop containing nucleoside triphosphate hydrolases"/>
    <property type="match status" value="1"/>
</dbReference>
<dbReference type="Pfam" id="PF00350">
    <property type="entry name" value="Dynamin_N"/>
    <property type="match status" value="1"/>
</dbReference>
<dbReference type="VEuPathDB" id="FungiDB:BTJ68_02279"/>
<dbReference type="PANTHER" id="PTHR35340">
    <property type="entry name" value="PQQ ENZYME REPEAT PROTEIN-RELATED"/>
    <property type="match status" value="1"/>
</dbReference>
<dbReference type="InterPro" id="IPR053143">
    <property type="entry name" value="Arylsulfate_ST"/>
</dbReference>
<dbReference type="InterPro" id="IPR027417">
    <property type="entry name" value="P-loop_NTPase"/>
</dbReference>
<evidence type="ECO:0008006" key="6">
    <source>
        <dbReference type="Google" id="ProtNLM"/>
    </source>
</evidence>
<dbReference type="PANTHER" id="PTHR35340:SF9">
    <property type="entry name" value="ASST-DOMAIN-CONTAINING PROTEIN"/>
    <property type="match status" value="1"/>
</dbReference>
<dbReference type="InterPro" id="IPR039535">
    <property type="entry name" value="ASST-like"/>
</dbReference>
<protein>
    <recommendedName>
        <fullName evidence="6">G domain-containing protein</fullName>
    </recommendedName>
</protein>
<dbReference type="Proteomes" id="UP000281245">
    <property type="component" value="Unassembled WGS sequence"/>
</dbReference>
<dbReference type="InterPro" id="IPR056024">
    <property type="entry name" value="DUF7605"/>
</dbReference>
<dbReference type="Pfam" id="PF24564">
    <property type="entry name" value="DUF7605"/>
    <property type="match status" value="1"/>
</dbReference>
<evidence type="ECO:0000256" key="1">
    <source>
        <dbReference type="SAM" id="MobiDB-lite"/>
    </source>
</evidence>
<feature type="domain" description="DUF7605" evidence="3">
    <location>
        <begin position="1201"/>
        <end position="1376"/>
    </location>
</feature>
<organism evidence="4 5">
    <name type="scientific">Hortaea werneckii</name>
    <name type="common">Black yeast</name>
    <name type="synonym">Cladosporium werneckii</name>
    <dbReference type="NCBI Taxonomy" id="91943"/>
    <lineage>
        <taxon>Eukaryota</taxon>
        <taxon>Fungi</taxon>
        <taxon>Dikarya</taxon>
        <taxon>Ascomycota</taxon>
        <taxon>Pezizomycotina</taxon>
        <taxon>Dothideomycetes</taxon>
        <taxon>Dothideomycetidae</taxon>
        <taxon>Mycosphaerellales</taxon>
        <taxon>Teratosphaeriaceae</taxon>
        <taxon>Hortaea</taxon>
    </lineage>
</organism>
<gene>
    <name evidence="4" type="ORF">D0869_14164</name>
</gene>
<reference evidence="4 5" key="1">
    <citation type="journal article" date="2018" name="BMC Genomics">
        <title>Genomic evidence for intraspecific hybridization in a clonal and extremely halotolerant yeast.</title>
        <authorList>
            <person name="Gostincar C."/>
            <person name="Stajich J.E."/>
            <person name="Zupancic J."/>
            <person name="Zalar P."/>
            <person name="Gunde-Cimerman N."/>
        </authorList>
    </citation>
    <scope>NUCLEOTIDE SEQUENCE [LARGE SCALE GENOMIC DNA]</scope>
    <source>
        <strain evidence="4 5">EXF-6656</strain>
    </source>
</reference>
<dbReference type="Pfam" id="PF14269">
    <property type="entry name" value="Arylsulfotran_2"/>
    <property type="match status" value="1"/>
</dbReference>
<evidence type="ECO:0000259" key="3">
    <source>
        <dbReference type="Pfam" id="PF24564"/>
    </source>
</evidence>
<name>A0A3M6W325_HORWE</name>
<sequence length="1467" mass="165704">MSRPQSLAPVLNITHSGDFSQGYIFIGPYQHPGAGPYIFDKFGNLVWDGFGITGSTNAHDFKVCQYRGEPHLCFSQMNQRNGYGVGQGLIIDHSYRIVASVQTGRDAMPADMHEMNVIDDEDNPTAILTSYRAIPYDLSGYNITTGIGWLSEGMFQEIDIQSGEVLFEWYSSEHVDPSDSQVLPDTTDISGDGLKRTTAWDYYHINSVDKSKITGNYIVSARHVSAIYYINATDESIIWTLSYQGRSDFECTNFNFSYQHDARIGNTQLLENGGVFQGWGDKSWISEHDADDNLVLAAHFTNGDAVTAMNYRAFSFGCESTPANTKPAVYSYARTKDGANQIHVSWNGATTVATWTFYAAQEIGEEFKKIGTTGHRGFETIWTSPEYYAWYMVEAVAWDGNSLGNSSFQPTFVPSSVLADHCDESGCQAATAFDCRRLLGQSWSFASMAEEMKEEAISPSPTNHEDAQINDSHLNSNMTDTADASANVPENKSVLHSEMTAFEKASHDGSEDKVAAKPDRDGDTLFLRGDELLVKAEEPSLEEVAVDDKRHAYEQARAQRLPETAIMTAPPPKLDEKQAAYDRATTQQLRETAVVAAIPPKRTKSEQEGTTLQTSPRKKQKSTLNRTLPYNEEREKDSSQLAVDQPCFAKAEKLVPVICDTVIDVVDALKSKGYNDDEITNIVKKLRKLRWVGMSYPQNGPVGFLGDTAAGKSTLINCLLSQENIAAECDEGDSGTSVIQELSMAGIDQLHPFKAEVYYHTARTITAYIKKHFQSVYDFQHLNTEDIDNDEYDDYQNNYETALIFFNSLLCQRDEFKDPAATQEYFRNANSRDDEDILCQLNTWIQDYLNSLNRSHGTTVVEGNTMLEVNRKLTMFKGPSKAGVDGYRAASPWPLVRKITTNLRARVLSEGAVLADLPGVSDTNKLRVQATREYIQGCDMIVIAHPILRIQSSDSVSKNIKDCIRSGKQSNLIIVCTKIDDIQHSRECEMSNDDRKVLGKLKEEEGKLAAKIIDLEYELQDAEENNSSNYVSINLRLKAAKADRAKKEAEWKEMNIVIRNRRNVEEIQAKFRESVRDPYAQIPVFCVSNTIYQKHMKGYDNNNPPDLTVEATDIPRLRRHLFEVPAKRKLGALLKHCKQDLPRVLLAMDMQCCKTRLERKQDIECKVIKPFKEFKIALGTLSANLKHNYETSMQVTFNKHEKGWFSEAKALHERWIKYKYPRYSAFCRRDGEWKDASKRTIQWNGQIVEIFADDMLNAFAQIKAAFNDTQRHFTADIDGLLCALDTDLRESPELMGLNLDSLHKVIDLTRSAVDEKTTKLFRDLDNGINNYRYFATSIEPEDSYVVKSMQTAYDKCKLRKGTGVFNQIKQIMSQQLIGPKNVFKDVKDQAITDFEDYVHCWLQDVRDEVGAELQAIIDDFNGRFVDVEEEDETKHGFRKELLQAVQKAMGILDTELKAELDACAQFR</sequence>
<feature type="region of interest" description="Disordered" evidence="1">
    <location>
        <begin position="597"/>
        <end position="639"/>
    </location>
</feature>
<dbReference type="InterPro" id="IPR045063">
    <property type="entry name" value="Dynamin_N"/>
</dbReference>
<dbReference type="EMBL" id="QWIJ01002011">
    <property type="protein sequence ID" value="RMX72883.1"/>
    <property type="molecule type" value="Genomic_DNA"/>
</dbReference>
<evidence type="ECO:0000313" key="5">
    <source>
        <dbReference type="Proteomes" id="UP000281245"/>
    </source>
</evidence>
<evidence type="ECO:0000313" key="4">
    <source>
        <dbReference type="EMBL" id="RMX72883.1"/>
    </source>
</evidence>
<evidence type="ECO:0000259" key="2">
    <source>
        <dbReference type="Pfam" id="PF00350"/>
    </source>
</evidence>
<proteinExistence type="predicted"/>
<comment type="caution">
    <text evidence="4">The sequence shown here is derived from an EMBL/GenBank/DDBJ whole genome shotgun (WGS) entry which is preliminary data.</text>
</comment>
<feature type="domain" description="Dynamin N-terminal" evidence="2">
    <location>
        <begin position="702"/>
        <end position="978"/>
    </location>
</feature>
<dbReference type="Gene3D" id="3.40.50.300">
    <property type="entry name" value="P-loop containing nucleotide triphosphate hydrolases"/>
    <property type="match status" value="1"/>
</dbReference>
<accession>A0A3M6W325</accession>